<dbReference type="GO" id="GO:0045436">
    <property type="term" value="F:lycopene beta cyclase activity"/>
    <property type="evidence" value="ECO:0007669"/>
    <property type="project" value="InterPro"/>
</dbReference>
<sequence>MAAWDLILVGGGLANGLIAYRLAAVRPELRVLVLEAGRVLGGNHTWSFHTRDLTDAQAAWVAPFVNHRWDHYDVIFPEFTRRLDLGYCSATSERFSAVLDQAKIATRLGANVTEIGPTAVTLADGTRMEAAAVIDGRGVPSTPHLRLAYQKFFGQDLRLAAPHGLTGPVVMDATVTQEDGYRFVYLLPFEPDRVLVEDTYYADTPALDARALRARIDAYVKVRGWTVLRLLREESGILPITLAGDIDAFWAAQPGQPRAGLRAGLFHPTTGYSFAEAVRLADRLASLPSFEAAAVHAAIEATARRRWREQRIFRGLNRMLFQAGVPAERWTMMRRFYRFPRDTITRFYAGALTGLDKMRLLSGKPPVPILGAIKALLDNGMHE</sequence>
<keyword evidence="3" id="KW-1185">Reference proteome</keyword>
<dbReference type="GO" id="GO:0016117">
    <property type="term" value="P:carotenoid biosynthetic process"/>
    <property type="evidence" value="ECO:0007669"/>
    <property type="project" value="InterPro"/>
</dbReference>
<evidence type="ECO:0000313" key="2">
    <source>
        <dbReference type="EMBL" id="MCW6508677.1"/>
    </source>
</evidence>
<dbReference type="Proteomes" id="UP001165667">
    <property type="component" value="Unassembled WGS sequence"/>
</dbReference>
<comment type="caution">
    <text evidence="2">The sequence shown here is derived from an EMBL/GenBank/DDBJ whole genome shotgun (WGS) entry which is preliminary data.</text>
</comment>
<dbReference type="EC" id="5.5.1.19" evidence="2"/>
<protein>
    <submittedName>
        <fullName evidence="2">Lycopene beta-cyclase CrtY</fullName>
        <ecNumber evidence="2">5.5.1.19</ecNumber>
    </submittedName>
</protein>
<evidence type="ECO:0000256" key="1">
    <source>
        <dbReference type="ARBA" id="ARBA00006599"/>
    </source>
</evidence>
<dbReference type="Gene3D" id="3.50.50.60">
    <property type="entry name" value="FAD/NAD(P)-binding domain"/>
    <property type="match status" value="1"/>
</dbReference>
<dbReference type="InterPro" id="IPR010108">
    <property type="entry name" value="Lycopene_cyclase_b/e"/>
</dbReference>
<dbReference type="NCBIfam" id="TIGR01790">
    <property type="entry name" value="carotene-cycl"/>
    <property type="match status" value="1"/>
</dbReference>
<dbReference type="RefSeq" id="WP_282585043.1">
    <property type="nucleotide sequence ID" value="NZ_JAMOIM010000006.1"/>
</dbReference>
<reference evidence="2" key="1">
    <citation type="submission" date="2022-05" db="EMBL/GenBank/DDBJ databases">
        <authorList>
            <person name="Pankratov T."/>
        </authorList>
    </citation>
    <scope>NUCLEOTIDE SEQUENCE</scope>
    <source>
        <strain evidence="2">BP6-180914</strain>
    </source>
</reference>
<organism evidence="2 3">
    <name type="scientific">Lichenifustis flavocetrariae</name>
    <dbReference type="NCBI Taxonomy" id="2949735"/>
    <lineage>
        <taxon>Bacteria</taxon>
        <taxon>Pseudomonadati</taxon>
        <taxon>Pseudomonadota</taxon>
        <taxon>Alphaproteobacteria</taxon>
        <taxon>Hyphomicrobiales</taxon>
        <taxon>Lichenihabitantaceae</taxon>
        <taxon>Lichenifustis</taxon>
    </lineage>
</organism>
<dbReference type="NCBIfam" id="TIGR01789">
    <property type="entry name" value="lycopene_cycl"/>
    <property type="match status" value="1"/>
</dbReference>
<dbReference type="EMBL" id="JAMOIM010000006">
    <property type="protein sequence ID" value="MCW6508677.1"/>
    <property type="molecule type" value="Genomic_DNA"/>
</dbReference>
<dbReference type="AlphaFoldDB" id="A0AA41YWX8"/>
<dbReference type="GO" id="GO:0016705">
    <property type="term" value="F:oxidoreductase activity, acting on paired donors, with incorporation or reduction of molecular oxygen"/>
    <property type="evidence" value="ECO:0007669"/>
    <property type="project" value="InterPro"/>
</dbReference>
<comment type="similarity">
    <text evidence="1">Belongs to the lycopene cyclase family.</text>
</comment>
<dbReference type="InterPro" id="IPR036188">
    <property type="entry name" value="FAD/NAD-bd_sf"/>
</dbReference>
<accession>A0AA41YWX8</accession>
<dbReference type="SUPFAM" id="SSF51905">
    <property type="entry name" value="FAD/NAD(P)-binding domain"/>
    <property type="match status" value="1"/>
</dbReference>
<gene>
    <name evidence="2" type="primary">crtY</name>
    <name evidence="2" type="ORF">M8523_11675</name>
</gene>
<evidence type="ECO:0000313" key="3">
    <source>
        <dbReference type="Proteomes" id="UP001165667"/>
    </source>
</evidence>
<keyword evidence="2" id="KW-0413">Isomerase</keyword>
<proteinExistence type="inferred from homology"/>
<dbReference type="InterPro" id="IPR008461">
    <property type="entry name" value="CrtY"/>
</dbReference>
<name>A0AA41YWX8_9HYPH</name>
<dbReference type="Pfam" id="PF05834">
    <property type="entry name" value="Lycopene_cycl"/>
    <property type="match status" value="1"/>
</dbReference>